<dbReference type="PANTHER" id="PTHR42894:SF1">
    <property type="entry name" value="N-(5'-PHOSPHORIBOSYL)ANTHRANILATE ISOMERASE"/>
    <property type="match status" value="1"/>
</dbReference>
<dbReference type="SUPFAM" id="SSF51366">
    <property type="entry name" value="Ribulose-phoshate binding barrel"/>
    <property type="match status" value="1"/>
</dbReference>
<dbReference type="InterPro" id="IPR001240">
    <property type="entry name" value="PRAI_dom"/>
</dbReference>
<comment type="similarity">
    <text evidence="9">Belongs to the TrpF family.</text>
</comment>
<gene>
    <name evidence="9" type="primary">trpF</name>
    <name evidence="11" type="ORF">SAMN04515668_1023</name>
</gene>
<dbReference type="Gene3D" id="3.20.20.70">
    <property type="entry name" value="Aldolase class I"/>
    <property type="match status" value="1"/>
</dbReference>
<protein>
    <recommendedName>
        <fullName evidence="4 9">N-(5'-phosphoribosyl)anthranilate isomerase</fullName>
        <shortName evidence="9">PRAI</shortName>
        <ecNumber evidence="3 9">5.3.1.24</ecNumber>
    </recommendedName>
</protein>
<dbReference type="InterPro" id="IPR044643">
    <property type="entry name" value="TrpF_fam"/>
</dbReference>
<keyword evidence="12" id="KW-1185">Reference proteome</keyword>
<keyword evidence="5 9" id="KW-0028">Amino-acid biosynthesis</keyword>
<evidence type="ECO:0000256" key="9">
    <source>
        <dbReference type="HAMAP-Rule" id="MF_00135"/>
    </source>
</evidence>
<keyword evidence="6 9" id="KW-0822">Tryptophan biosynthesis</keyword>
<dbReference type="EMBL" id="FOXS01000001">
    <property type="protein sequence ID" value="SFP97298.1"/>
    <property type="molecule type" value="Genomic_DNA"/>
</dbReference>
<dbReference type="CDD" id="cd00405">
    <property type="entry name" value="PRAI"/>
    <property type="match status" value="1"/>
</dbReference>
<dbReference type="GO" id="GO:0004640">
    <property type="term" value="F:phosphoribosylanthranilate isomerase activity"/>
    <property type="evidence" value="ECO:0007669"/>
    <property type="project" value="UniProtKB-UniRule"/>
</dbReference>
<dbReference type="HAMAP" id="MF_00135">
    <property type="entry name" value="PRAI"/>
    <property type="match status" value="1"/>
</dbReference>
<reference evidence="12" key="1">
    <citation type="submission" date="2016-10" db="EMBL/GenBank/DDBJ databases">
        <authorList>
            <person name="Varghese N."/>
            <person name="Submissions S."/>
        </authorList>
    </citation>
    <scope>NUCLEOTIDE SEQUENCE [LARGE SCALE GENOMIC DNA]</scope>
    <source>
        <strain evidence="12">OR362-8,ATCC BAA-1266,JCM 13504</strain>
    </source>
</reference>
<evidence type="ECO:0000313" key="11">
    <source>
        <dbReference type="EMBL" id="SFP97298.1"/>
    </source>
</evidence>
<dbReference type="STRING" id="1227077.SAMN04515668_1023"/>
<evidence type="ECO:0000256" key="5">
    <source>
        <dbReference type="ARBA" id="ARBA00022605"/>
    </source>
</evidence>
<dbReference type="RefSeq" id="WP_092669611.1">
    <property type="nucleotide sequence ID" value="NZ_FOXS01000001.1"/>
</dbReference>
<dbReference type="InterPro" id="IPR013785">
    <property type="entry name" value="Aldolase_TIM"/>
</dbReference>
<dbReference type="EC" id="5.3.1.24" evidence="3 9"/>
<dbReference type="OrthoDB" id="9786954at2"/>
<dbReference type="Proteomes" id="UP000199029">
    <property type="component" value="Unassembled WGS sequence"/>
</dbReference>
<evidence type="ECO:0000259" key="10">
    <source>
        <dbReference type="Pfam" id="PF00697"/>
    </source>
</evidence>
<comment type="catalytic activity">
    <reaction evidence="1 9">
        <text>N-(5-phospho-beta-D-ribosyl)anthranilate = 1-(2-carboxyphenylamino)-1-deoxy-D-ribulose 5-phosphate</text>
        <dbReference type="Rhea" id="RHEA:21540"/>
        <dbReference type="ChEBI" id="CHEBI:18277"/>
        <dbReference type="ChEBI" id="CHEBI:58613"/>
        <dbReference type="EC" id="5.3.1.24"/>
    </reaction>
</comment>
<dbReference type="Pfam" id="PF00697">
    <property type="entry name" value="PRAI"/>
    <property type="match status" value="1"/>
</dbReference>
<keyword evidence="8 9" id="KW-0413">Isomerase</keyword>
<organism evidence="11 12">
    <name type="scientific">Hymenobacter arizonensis</name>
    <name type="common">Siccationidurans arizonensis</name>
    <dbReference type="NCBI Taxonomy" id="1227077"/>
    <lineage>
        <taxon>Bacteria</taxon>
        <taxon>Pseudomonadati</taxon>
        <taxon>Bacteroidota</taxon>
        <taxon>Cytophagia</taxon>
        <taxon>Cytophagales</taxon>
        <taxon>Hymenobacteraceae</taxon>
        <taxon>Hymenobacter</taxon>
    </lineage>
</organism>
<evidence type="ECO:0000256" key="6">
    <source>
        <dbReference type="ARBA" id="ARBA00022822"/>
    </source>
</evidence>
<accession>A0A1I5UQ30</accession>
<sequence length="256" mass="26702">MKTPRHLPADVALAAGLPVAVGQPQPAGATELASRLLVKVCGMRDAAALAGVAELGPDFLGFIFAPASPRYVGEALAPERVQALPANIWKVGVFVNETTEKIIAIAARFGLGAAQLHGQETPAQCEELNDAGLLVMKAFAVGKAVDFAALLPYVPHCDFFLFDTKGAASGGNGAVFDWDLLKGYNLPVPYFLAGGLGLEHAAELAALRLPGLVGVDLNSGFETAPGIKDAGRVKQMLATLHKQRQAKRSEPEAGTL</sequence>
<keyword evidence="7 9" id="KW-0057">Aromatic amino acid biosynthesis</keyword>
<name>A0A1I5UQ30_HYMAR</name>
<evidence type="ECO:0000256" key="4">
    <source>
        <dbReference type="ARBA" id="ARBA00022272"/>
    </source>
</evidence>
<evidence type="ECO:0000256" key="3">
    <source>
        <dbReference type="ARBA" id="ARBA00012572"/>
    </source>
</evidence>
<evidence type="ECO:0000256" key="2">
    <source>
        <dbReference type="ARBA" id="ARBA00004664"/>
    </source>
</evidence>
<dbReference type="InterPro" id="IPR011060">
    <property type="entry name" value="RibuloseP-bd_barrel"/>
</dbReference>
<evidence type="ECO:0000256" key="7">
    <source>
        <dbReference type="ARBA" id="ARBA00023141"/>
    </source>
</evidence>
<feature type="domain" description="N-(5'phosphoribosyl) anthranilate isomerase (PRAI)" evidence="10">
    <location>
        <begin position="38"/>
        <end position="237"/>
    </location>
</feature>
<evidence type="ECO:0000256" key="8">
    <source>
        <dbReference type="ARBA" id="ARBA00023235"/>
    </source>
</evidence>
<dbReference type="PANTHER" id="PTHR42894">
    <property type="entry name" value="N-(5'-PHOSPHORIBOSYL)ANTHRANILATE ISOMERASE"/>
    <property type="match status" value="1"/>
</dbReference>
<comment type="pathway">
    <text evidence="2 9">Amino-acid biosynthesis; L-tryptophan biosynthesis; L-tryptophan from chorismate: step 3/5.</text>
</comment>
<dbReference type="GO" id="GO:0000162">
    <property type="term" value="P:L-tryptophan biosynthetic process"/>
    <property type="evidence" value="ECO:0007669"/>
    <property type="project" value="UniProtKB-UniRule"/>
</dbReference>
<dbReference type="UniPathway" id="UPA00035">
    <property type="reaction ID" value="UER00042"/>
</dbReference>
<evidence type="ECO:0000256" key="1">
    <source>
        <dbReference type="ARBA" id="ARBA00001164"/>
    </source>
</evidence>
<proteinExistence type="inferred from homology"/>
<evidence type="ECO:0000313" key="12">
    <source>
        <dbReference type="Proteomes" id="UP000199029"/>
    </source>
</evidence>
<dbReference type="AlphaFoldDB" id="A0A1I5UQ30"/>